<comment type="caution">
    <text evidence="2">The sequence shown here is derived from an EMBL/GenBank/DDBJ whole genome shotgun (WGS) entry which is preliminary data.</text>
</comment>
<reference evidence="2 3" key="1">
    <citation type="journal article" date="2015" name="Sci. Rep.">
        <title>Chromosome-level genome map provides insights into diverse defense mechanisms in the medicinal fungus Ganoderma sinense.</title>
        <authorList>
            <person name="Zhu Y."/>
            <person name="Xu J."/>
            <person name="Sun C."/>
            <person name="Zhou S."/>
            <person name="Xu H."/>
            <person name="Nelson D.R."/>
            <person name="Qian J."/>
            <person name="Song J."/>
            <person name="Luo H."/>
            <person name="Xiang L."/>
            <person name="Li Y."/>
            <person name="Xu Z."/>
            <person name="Ji A."/>
            <person name="Wang L."/>
            <person name="Lu S."/>
            <person name="Hayward A."/>
            <person name="Sun W."/>
            <person name="Li X."/>
            <person name="Schwartz D.C."/>
            <person name="Wang Y."/>
            <person name="Chen S."/>
        </authorList>
    </citation>
    <scope>NUCLEOTIDE SEQUENCE [LARGE SCALE GENOMIC DNA]</scope>
    <source>
        <strain evidence="2 3">ZZ0214-1</strain>
    </source>
</reference>
<name>A0A2G8RW95_9APHY</name>
<protein>
    <recommendedName>
        <fullName evidence="4">Transporter</fullName>
    </recommendedName>
</protein>
<sequence length="126" mass="13033">MHYPLLALSASCLFPALARADVTIYGLFGSTTAAPIQSAGASTSTAATTTFVTTSGPPSYTGLAAYNPIYYQPPAIPSPAPANQFAIGVPSDQNLLSGISIPLPGTFFGFSIEMSVANQLMDGWRL</sequence>
<evidence type="ECO:0000256" key="1">
    <source>
        <dbReference type="SAM" id="SignalP"/>
    </source>
</evidence>
<dbReference type="OrthoDB" id="2755116at2759"/>
<organism evidence="2 3">
    <name type="scientific">Ganoderma sinense ZZ0214-1</name>
    <dbReference type="NCBI Taxonomy" id="1077348"/>
    <lineage>
        <taxon>Eukaryota</taxon>
        <taxon>Fungi</taxon>
        <taxon>Dikarya</taxon>
        <taxon>Basidiomycota</taxon>
        <taxon>Agaricomycotina</taxon>
        <taxon>Agaricomycetes</taxon>
        <taxon>Polyporales</taxon>
        <taxon>Polyporaceae</taxon>
        <taxon>Ganoderma</taxon>
    </lineage>
</organism>
<gene>
    <name evidence="2" type="ORF">GSI_11533</name>
</gene>
<dbReference type="EMBL" id="AYKW01000045">
    <property type="protein sequence ID" value="PIL25783.1"/>
    <property type="molecule type" value="Genomic_DNA"/>
</dbReference>
<dbReference type="AlphaFoldDB" id="A0A2G8RW95"/>
<proteinExistence type="predicted"/>
<evidence type="ECO:0000313" key="3">
    <source>
        <dbReference type="Proteomes" id="UP000230002"/>
    </source>
</evidence>
<feature type="signal peptide" evidence="1">
    <location>
        <begin position="1"/>
        <end position="20"/>
    </location>
</feature>
<keyword evidence="1" id="KW-0732">Signal</keyword>
<feature type="chain" id="PRO_5013587207" description="Transporter" evidence="1">
    <location>
        <begin position="21"/>
        <end position="126"/>
    </location>
</feature>
<evidence type="ECO:0008006" key="4">
    <source>
        <dbReference type="Google" id="ProtNLM"/>
    </source>
</evidence>
<evidence type="ECO:0000313" key="2">
    <source>
        <dbReference type="EMBL" id="PIL25783.1"/>
    </source>
</evidence>
<dbReference type="Proteomes" id="UP000230002">
    <property type="component" value="Unassembled WGS sequence"/>
</dbReference>
<keyword evidence="3" id="KW-1185">Reference proteome</keyword>
<accession>A0A2G8RW95</accession>